<evidence type="ECO:0000313" key="2">
    <source>
        <dbReference type="Proteomes" id="UP001501468"/>
    </source>
</evidence>
<dbReference type="RefSeq" id="WP_344950159.1">
    <property type="nucleotide sequence ID" value="NZ_BAABDC010000007.1"/>
</dbReference>
<comment type="caution">
    <text evidence="1">The sequence shown here is derived from an EMBL/GenBank/DDBJ whole genome shotgun (WGS) entry which is preliminary data.</text>
</comment>
<evidence type="ECO:0000313" key="1">
    <source>
        <dbReference type="EMBL" id="GAA3717074.1"/>
    </source>
</evidence>
<name>A0ABP7EE21_9MICO</name>
<organism evidence="1 2">
    <name type="scientific">Terrabacter ginsenosidimutans</name>
    <dbReference type="NCBI Taxonomy" id="490575"/>
    <lineage>
        <taxon>Bacteria</taxon>
        <taxon>Bacillati</taxon>
        <taxon>Actinomycetota</taxon>
        <taxon>Actinomycetes</taxon>
        <taxon>Micrococcales</taxon>
        <taxon>Intrasporangiaceae</taxon>
        <taxon>Terrabacter</taxon>
    </lineage>
</organism>
<accession>A0ABP7EE21</accession>
<protein>
    <submittedName>
        <fullName evidence="1">Uncharacterized protein</fullName>
    </submittedName>
</protein>
<gene>
    <name evidence="1" type="ORF">GCM10022399_37210</name>
</gene>
<dbReference type="EMBL" id="BAABDC010000007">
    <property type="protein sequence ID" value="GAA3717074.1"/>
    <property type="molecule type" value="Genomic_DNA"/>
</dbReference>
<reference evidence="2" key="1">
    <citation type="journal article" date="2019" name="Int. J. Syst. Evol. Microbiol.">
        <title>The Global Catalogue of Microorganisms (GCM) 10K type strain sequencing project: providing services to taxonomists for standard genome sequencing and annotation.</title>
        <authorList>
            <consortium name="The Broad Institute Genomics Platform"/>
            <consortium name="The Broad Institute Genome Sequencing Center for Infectious Disease"/>
            <person name="Wu L."/>
            <person name="Ma J."/>
        </authorList>
    </citation>
    <scope>NUCLEOTIDE SEQUENCE [LARGE SCALE GENOMIC DNA]</scope>
    <source>
        <strain evidence="2">JCM 17125</strain>
    </source>
</reference>
<proteinExistence type="predicted"/>
<dbReference type="Proteomes" id="UP001501468">
    <property type="component" value="Unassembled WGS sequence"/>
</dbReference>
<sequence>MDEPDCTSAQVIDTTTCPECGAVAEVTERPVLESTEGPVEHALVVCVARHWFLLPAASLTSASAAGRGAAVLARRRTP</sequence>
<keyword evidence="2" id="KW-1185">Reference proteome</keyword>